<dbReference type="VEuPathDB" id="VectorBase:SCAU014527"/>
<reference evidence="13" key="1">
    <citation type="submission" date="2020-05" db="UniProtKB">
        <authorList>
            <consortium name="EnsemblMetazoa"/>
        </authorList>
    </citation>
    <scope>IDENTIFICATION</scope>
    <source>
        <strain evidence="13">USDA</strain>
    </source>
</reference>
<keyword evidence="9" id="KW-0560">Oxidoreductase</keyword>
<evidence type="ECO:0000256" key="2">
    <source>
        <dbReference type="ARBA" id="ARBA00004174"/>
    </source>
</evidence>
<dbReference type="PANTHER" id="PTHR24292:SF45">
    <property type="entry name" value="CYTOCHROME P450 6G1-RELATED"/>
    <property type="match status" value="1"/>
</dbReference>
<comment type="similarity">
    <text evidence="4">Belongs to the cytochrome P450 family.</text>
</comment>
<evidence type="ECO:0000256" key="1">
    <source>
        <dbReference type="ARBA" id="ARBA00001971"/>
    </source>
</evidence>
<evidence type="ECO:0000256" key="4">
    <source>
        <dbReference type="ARBA" id="ARBA00010617"/>
    </source>
</evidence>
<organism evidence="13 14">
    <name type="scientific">Stomoxys calcitrans</name>
    <name type="common">Stable fly</name>
    <name type="synonym">Conops calcitrans</name>
    <dbReference type="NCBI Taxonomy" id="35570"/>
    <lineage>
        <taxon>Eukaryota</taxon>
        <taxon>Metazoa</taxon>
        <taxon>Ecdysozoa</taxon>
        <taxon>Arthropoda</taxon>
        <taxon>Hexapoda</taxon>
        <taxon>Insecta</taxon>
        <taxon>Pterygota</taxon>
        <taxon>Neoptera</taxon>
        <taxon>Endopterygota</taxon>
        <taxon>Diptera</taxon>
        <taxon>Brachycera</taxon>
        <taxon>Muscomorpha</taxon>
        <taxon>Muscoidea</taxon>
        <taxon>Muscidae</taxon>
        <taxon>Stomoxys</taxon>
    </lineage>
</organism>
<dbReference type="InterPro" id="IPR036396">
    <property type="entry name" value="Cyt_P450_sf"/>
</dbReference>
<dbReference type="GO" id="GO:0016705">
    <property type="term" value="F:oxidoreductase activity, acting on paired donors, with incorporation or reduction of molecular oxygen"/>
    <property type="evidence" value="ECO:0007669"/>
    <property type="project" value="InterPro"/>
</dbReference>
<evidence type="ECO:0000256" key="5">
    <source>
        <dbReference type="ARBA" id="ARBA00022617"/>
    </source>
</evidence>
<keyword evidence="6" id="KW-0479">Metal-binding</keyword>
<dbReference type="GO" id="GO:0004497">
    <property type="term" value="F:monooxygenase activity"/>
    <property type="evidence" value="ECO:0007669"/>
    <property type="project" value="UniProtKB-KW"/>
</dbReference>
<proteinExistence type="inferred from homology"/>
<keyword evidence="10" id="KW-0408">Iron</keyword>
<keyword evidence="12" id="KW-0472">Membrane</keyword>
<evidence type="ECO:0000256" key="10">
    <source>
        <dbReference type="ARBA" id="ARBA00023004"/>
    </source>
</evidence>
<evidence type="ECO:0000256" key="9">
    <source>
        <dbReference type="ARBA" id="ARBA00023002"/>
    </source>
</evidence>
<evidence type="ECO:0000256" key="8">
    <source>
        <dbReference type="ARBA" id="ARBA00022848"/>
    </source>
</evidence>
<evidence type="ECO:0000313" key="13">
    <source>
        <dbReference type="EnsemblMetazoa" id="SCAU014527-PA"/>
    </source>
</evidence>
<gene>
    <name evidence="13" type="primary">106092108</name>
</gene>
<keyword evidence="7" id="KW-0256">Endoplasmic reticulum</keyword>
<dbReference type="GO" id="GO:0005506">
    <property type="term" value="F:iron ion binding"/>
    <property type="evidence" value="ECO:0007669"/>
    <property type="project" value="InterPro"/>
</dbReference>
<keyword evidence="5" id="KW-0349">Heme</keyword>
<dbReference type="GO" id="GO:0046680">
    <property type="term" value="P:response to DDT"/>
    <property type="evidence" value="ECO:0007669"/>
    <property type="project" value="TreeGrafter"/>
</dbReference>
<name>A0A1I8Q7A8_STOCA</name>
<dbReference type="Pfam" id="PF00067">
    <property type="entry name" value="p450"/>
    <property type="match status" value="1"/>
</dbReference>
<keyword evidence="14" id="KW-1185">Reference proteome</keyword>
<dbReference type="InterPro" id="IPR050476">
    <property type="entry name" value="Insect_CytP450_Detox"/>
</dbReference>
<dbReference type="Proteomes" id="UP000095300">
    <property type="component" value="Unassembled WGS sequence"/>
</dbReference>
<dbReference type="PANTHER" id="PTHR24292">
    <property type="entry name" value="CYTOCHROME P450"/>
    <property type="match status" value="1"/>
</dbReference>
<keyword evidence="11" id="KW-0503">Monooxygenase</keyword>
<dbReference type="InterPro" id="IPR001128">
    <property type="entry name" value="Cyt_P450"/>
</dbReference>
<sequence>MLLTVICAILGIGLFLIYRWISQNFKYWDQYGMIPSVLGRLFSANIWDVLTFRTNWGLQLKVIYEDPKYKNDAVVGVYALQPALLVRDPELIKSILIRDFECFSKRFLESDLHHDPIGSKTLFLGRYELWKELRSKFSPSFSSGKLKQMYPLFQEVGANLETYLHKQGNRFVCEFKDLAQMFTIATTIFGFSSNSLENPKEELNYQSRQLAHFNFRRFLNMLIIC</sequence>
<dbReference type="AlphaFoldDB" id="A0A1I8Q7A8"/>
<evidence type="ECO:0000256" key="6">
    <source>
        <dbReference type="ARBA" id="ARBA00022723"/>
    </source>
</evidence>
<evidence type="ECO:0008006" key="15">
    <source>
        <dbReference type="Google" id="ProtNLM"/>
    </source>
</evidence>
<comment type="subcellular location">
    <subcellularLocation>
        <location evidence="3">Endoplasmic reticulum membrane</location>
        <topology evidence="3">Peripheral membrane protein</topology>
    </subcellularLocation>
    <subcellularLocation>
        <location evidence="2">Microsome membrane</location>
        <topology evidence="2">Peripheral membrane protein</topology>
    </subcellularLocation>
</comment>
<protein>
    <recommendedName>
        <fullName evidence="15">Cytochrome P450</fullName>
    </recommendedName>
</protein>
<evidence type="ECO:0000256" key="11">
    <source>
        <dbReference type="ARBA" id="ARBA00023033"/>
    </source>
</evidence>
<evidence type="ECO:0000313" key="14">
    <source>
        <dbReference type="Proteomes" id="UP000095300"/>
    </source>
</evidence>
<dbReference type="SUPFAM" id="SSF48264">
    <property type="entry name" value="Cytochrome P450"/>
    <property type="match status" value="1"/>
</dbReference>
<evidence type="ECO:0000256" key="12">
    <source>
        <dbReference type="ARBA" id="ARBA00023136"/>
    </source>
</evidence>
<dbReference type="GO" id="GO:0020037">
    <property type="term" value="F:heme binding"/>
    <property type="evidence" value="ECO:0007669"/>
    <property type="project" value="InterPro"/>
</dbReference>
<comment type="cofactor">
    <cofactor evidence="1">
        <name>heme</name>
        <dbReference type="ChEBI" id="CHEBI:30413"/>
    </cofactor>
</comment>
<evidence type="ECO:0000256" key="7">
    <source>
        <dbReference type="ARBA" id="ARBA00022824"/>
    </source>
</evidence>
<accession>A0A1I8Q7A8</accession>
<dbReference type="GO" id="GO:0046701">
    <property type="term" value="P:insecticide catabolic process"/>
    <property type="evidence" value="ECO:0007669"/>
    <property type="project" value="TreeGrafter"/>
</dbReference>
<keyword evidence="8" id="KW-0492">Microsome</keyword>
<evidence type="ECO:0000256" key="3">
    <source>
        <dbReference type="ARBA" id="ARBA00004406"/>
    </source>
</evidence>
<dbReference type="GO" id="GO:0005789">
    <property type="term" value="C:endoplasmic reticulum membrane"/>
    <property type="evidence" value="ECO:0007669"/>
    <property type="project" value="UniProtKB-SubCell"/>
</dbReference>
<dbReference type="EnsemblMetazoa" id="SCAU014527-RA">
    <property type="protein sequence ID" value="SCAU014527-PA"/>
    <property type="gene ID" value="SCAU014527"/>
</dbReference>
<dbReference type="Gene3D" id="1.10.630.10">
    <property type="entry name" value="Cytochrome P450"/>
    <property type="match status" value="1"/>
</dbReference>
<dbReference type="STRING" id="35570.A0A1I8Q7A8"/>